<dbReference type="EMBL" id="BANI01000343">
    <property type="protein sequence ID" value="GAN98061.1"/>
    <property type="molecule type" value="Genomic_DNA"/>
</dbReference>
<reference evidence="1 2" key="1">
    <citation type="submission" date="2012-11" db="EMBL/GenBank/DDBJ databases">
        <title>Whole genome sequence of Gluconacetobacter europaeus NBRC3261.</title>
        <authorList>
            <person name="Azuma Y."/>
            <person name="Higashiura N."/>
            <person name="Hirakawa H."/>
            <person name="Matsushita K."/>
        </authorList>
    </citation>
    <scope>NUCLEOTIDE SEQUENCE [LARGE SCALE GENOMIC DNA]</scope>
    <source>
        <strain evidence="1 2">NBRC 3261</strain>
    </source>
</reference>
<sequence length="317" mass="35643">MPRGAMMAEVHDLLQEHGRQHVLQLDMDRRVVDAAAAYLTDEDAGLGFMYSGWAQAPLPHKKQPDSAPWQVRTDRVTLLVEPGRRTLPNGELQWIGVPYGSRARLILLYLQTEALRTQSREIELGKSLRDWLKKMNISPGGKTIADVREQALRITRCRLTFEVQQAGKSALVQQLIVDKALFTEDGDDSSGGQLLARTKLSETFYDQLRRHPVPIQESAIRAISKHSMALDIYCWLAYRLHVLQKDTPITWKGLHAQFGAGVKRLDHFRDTFCAQLNLALAVYPEAVVKLSAVGLTLVPSPPPVEPKRTVVAFPRSR</sequence>
<evidence type="ECO:0000313" key="2">
    <source>
        <dbReference type="Proteomes" id="UP000032675"/>
    </source>
</evidence>
<comment type="caution">
    <text evidence="1">The sequence shown here is derived from an EMBL/GenBank/DDBJ whole genome shotgun (WGS) entry which is preliminary data.</text>
</comment>
<name>A0A0D6Q5L8_KOMEU</name>
<dbReference type="AlphaFoldDB" id="A0A0D6Q5L8"/>
<dbReference type="Proteomes" id="UP000032675">
    <property type="component" value="Unassembled WGS sequence"/>
</dbReference>
<evidence type="ECO:0000313" key="1">
    <source>
        <dbReference type="EMBL" id="GAN98061.1"/>
    </source>
</evidence>
<organism evidence="1 2">
    <name type="scientific">Komagataeibacter europaeus NBRC 3261</name>
    <dbReference type="NCBI Taxonomy" id="1234669"/>
    <lineage>
        <taxon>Bacteria</taxon>
        <taxon>Pseudomonadati</taxon>
        <taxon>Pseudomonadota</taxon>
        <taxon>Alphaproteobacteria</taxon>
        <taxon>Acetobacterales</taxon>
        <taxon>Acetobacteraceae</taxon>
        <taxon>Komagataeibacter</taxon>
    </lineage>
</organism>
<dbReference type="Pfam" id="PF04796">
    <property type="entry name" value="RepA_C"/>
    <property type="match status" value="1"/>
</dbReference>
<dbReference type="InterPro" id="IPR006881">
    <property type="entry name" value="RepA_C"/>
</dbReference>
<proteinExistence type="predicted"/>
<gene>
    <name evidence="1" type="ORF">Geu3261_0413_001</name>
</gene>
<accession>A0A0D6Q5L8</accession>
<protein>
    <submittedName>
        <fullName evidence="1">Plasmid replication initiator RepA</fullName>
    </submittedName>
</protein>